<dbReference type="GO" id="GO:0044027">
    <property type="term" value="P:negative regulation of gene expression via chromosomal CpG island methylation"/>
    <property type="evidence" value="ECO:0007669"/>
    <property type="project" value="TreeGrafter"/>
</dbReference>
<dbReference type="InterPro" id="IPR050390">
    <property type="entry name" value="C5-Methyltransferase"/>
</dbReference>
<dbReference type="EC" id="2.1.1.37" evidence="1"/>
<dbReference type="GO" id="GO:0003886">
    <property type="term" value="F:DNA (cytosine-5-)-methyltransferase activity"/>
    <property type="evidence" value="ECO:0007669"/>
    <property type="project" value="UniProtKB-EC"/>
</dbReference>
<dbReference type="AlphaFoldDB" id="A0A4S3JVY9"/>
<dbReference type="PANTHER" id="PTHR10629:SF52">
    <property type="entry name" value="DNA (CYTOSINE-5)-METHYLTRANSFERASE 1"/>
    <property type="match status" value="1"/>
</dbReference>
<dbReference type="GO" id="GO:0032259">
    <property type="term" value="P:methylation"/>
    <property type="evidence" value="ECO:0007669"/>
    <property type="project" value="UniProtKB-KW"/>
</dbReference>
<evidence type="ECO:0000313" key="9">
    <source>
        <dbReference type="Proteomes" id="UP000324241"/>
    </source>
</evidence>
<dbReference type="VEuPathDB" id="FungiDB:EYZ11_000889"/>
<keyword evidence="8" id="KW-1185">Reference proteome</keyword>
<dbReference type="RefSeq" id="XP_033422692.1">
    <property type="nucleotide sequence ID" value="XM_033574674.1"/>
</dbReference>
<dbReference type="Gene3D" id="3.90.120.10">
    <property type="entry name" value="DNA Methylase, subunit A, domain 2"/>
    <property type="match status" value="1"/>
</dbReference>
<sequence length="612" mass="68963">MIPLEVIDEGDERDATIISDSASDNSSVTIDNDPDRSYYLEFEDLEDRHDLRGPTPQPVQGPQVVDLTLEPEHAFNDGDYLTDACLQRLLKDWRLSEQSTPEIESTVLEERRTIPETCINNIVYKIGQSLELHNGTFLRVSSILEEPTGKVSFRGRHLLRARNHAATYIPKGHQGSQEWRNELVWIANEAMDIDFGLVKRIVNIHFTNYCHVNQDPQKLAKPNGLFCRLKQTLGHVEVSIEYVPFHEADEGFRQPATYLRKLWRRETRSFGEADSKVVVDEPGPVIDLTEPEENVEDLKLRHQYTFGDGFCGAGGVSCGAQKAGLSIKWAFDSSRHATETYGLNFPNAMCETSKIDQFLTIDEDFLKVDVSHGSPPCQTFSPAHTIESQNDDDNSACIFSGINMVQKAKPRVHTIEETSGLLERHKDTFHRMVLDFIETGYSVRWKILNCAEYGVPQLRRRLVIIASGPGETLPRFPAPTYSLRGSGSLQPFTTINQMIANIPSNAPDHDVQGAQSRGLLRAPFDPNQQARTITCGGGDNNYHPSGQRRFTNREFACLQTFPLSYRFGRREVRRQIGNAVPPALAQAVYGEIIRSLQRTDEEEFGDNGDEGR</sequence>
<dbReference type="GO" id="GO:0005634">
    <property type="term" value="C:nucleus"/>
    <property type="evidence" value="ECO:0007669"/>
    <property type="project" value="TreeGrafter"/>
</dbReference>
<evidence type="ECO:0000313" key="7">
    <source>
        <dbReference type="EMBL" id="THC99622.1"/>
    </source>
</evidence>
<dbReference type="InterPro" id="IPR001525">
    <property type="entry name" value="C5_MeTfrase"/>
</dbReference>
<evidence type="ECO:0000256" key="5">
    <source>
        <dbReference type="PROSITE-ProRule" id="PRU01016"/>
    </source>
</evidence>
<keyword evidence="4 5" id="KW-0949">S-adenosyl-L-methionine</keyword>
<protein>
    <recommendedName>
        <fullName evidence="1">DNA (cytosine-5-)-methyltransferase</fullName>
        <ecNumber evidence="1">2.1.1.37</ecNumber>
    </recommendedName>
</protein>
<dbReference type="OrthoDB" id="414133at2759"/>
<dbReference type="Proteomes" id="UP000308092">
    <property type="component" value="Unassembled WGS sequence"/>
</dbReference>
<dbReference type="Pfam" id="PF00145">
    <property type="entry name" value="DNA_methylase"/>
    <property type="match status" value="2"/>
</dbReference>
<feature type="active site" evidence="5">
    <location>
        <position position="377"/>
    </location>
</feature>
<dbReference type="PANTHER" id="PTHR10629">
    <property type="entry name" value="CYTOSINE-SPECIFIC METHYLTRANSFERASE"/>
    <property type="match status" value="1"/>
</dbReference>
<dbReference type="PROSITE" id="PS51679">
    <property type="entry name" value="SAM_MT_C5"/>
    <property type="match status" value="1"/>
</dbReference>
<keyword evidence="2 5" id="KW-0489">Methyltransferase</keyword>
<dbReference type="Proteomes" id="UP000324241">
    <property type="component" value="Unassembled WGS sequence"/>
</dbReference>
<evidence type="ECO:0000256" key="4">
    <source>
        <dbReference type="ARBA" id="ARBA00022691"/>
    </source>
</evidence>
<name>A0A4S3JVY9_9EURO</name>
<evidence type="ECO:0000256" key="3">
    <source>
        <dbReference type="ARBA" id="ARBA00022679"/>
    </source>
</evidence>
<dbReference type="GO" id="GO:0003677">
    <property type="term" value="F:DNA binding"/>
    <property type="evidence" value="ECO:0007669"/>
    <property type="project" value="TreeGrafter"/>
</dbReference>
<comment type="caution">
    <text evidence="7">The sequence shown here is derived from an EMBL/GenBank/DDBJ whole genome shotgun (WGS) entry which is preliminary data.</text>
</comment>
<dbReference type="PRINTS" id="PR00105">
    <property type="entry name" value="C5METTRFRASE"/>
</dbReference>
<evidence type="ECO:0000313" key="6">
    <source>
        <dbReference type="EMBL" id="KAA8643330.1"/>
    </source>
</evidence>
<evidence type="ECO:0000313" key="8">
    <source>
        <dbReference type="Proteomes" id="UP000308092"/>
    </source>
</evidence>
<dbReference type="InterPro" id="IPR029063">
    <property type="entry name" value="SAM-dependent_MTases_sf"/>
</dbReference>
<gene>
    <name evidence="6" type="ORF">ATNIH1004_010097</name>
    <name evidence="7" type="ORF">EYZ11_000889</name>
</gene>
<dbReference type="EMBL" id="QUQM01000005">
    <property type="protein sequence ID" value="KAA8643330.1"/>
    <property type="molecule type" value="Genomic_DNA"/>
</dbReference>
<reference evidence="7 8" key="1">
    <citation type="submission" date="2019-03" db="EMBL/GenBank/DDBJ databases">
        <title>The genome sequence of a newly discovered highly antifungal drug resistant Aspergillus species, Aspergillus tanneri NIH 1004.</title>
        <authorList>
            <person name="Mounaud S."/>
            <person name="Singh I."/>
            <person name="Joardar V."/>
            <person name="Pakala S."/>
            <person name="Pakala S."/>
            <person name="Venepally P."/>
            <person name="Hoover J."/>
            <person name="Nierman W."/>
            <person name="Chung J."/>
            <person name="Losada L."/>
        </authorList>
    </citation>
    <scope>NUCLEOTIDE SEQUENCE [LARGE SCALE GENOMIC DNA]</scope>
    <source>
        <strain evidence="7 8">NIH1004</strain>
    </source>
</reference>
<proteinExistence type="inferred from homology"/>
<dbReference type="EMBL" id="SOSA01000014">
    <property type="protein sequence ID" value="THC99622.1"/>
    <property type="molecule type" value="Genomic_DNA"/>
</dbReference>
<comment type="similarity">
    <text evidence="5">Belongs to the class I-like SAM-binding methyltransferase superfamily. C5-methyltransferase family.</text>
</comment>
<keyword evidence="3 5" id="KW-0808">Transferase</keyword>
<evidence type="ECO:0000256" key="2">
    <source>
        <dbReference type="ARBA" id="ARBA00022603"/>
    </source>
</evidence>
<dbReference type="PROSITE" id="PS00095">
    <property type="entry name" value="C5_MTASE_2"/>
    <property type="match status" value="1"/>
</dbReference>
<dbReference type="STRING" id="1220188.A0A4S3JVY9"/>
<accession>A0A4S3JVY9</accession>
<dbReference type="SUPFAM" id="SSF53335">
    <property type="entry name" value="S-adenosyl-L-methionine-dependent methyltransferases"/>
    <property type="match status" value="1"/>
</dbReference>
<dbReference type="Gene3D" id="3.40.50.150">
    <property type="entry name" value="Vaccinia Virus protein VP39"/>
    <property type="match status" value="1"/>
</dbReference>
<reference evidence="6 9" key="2">
    <citation type="submission" date="2019-08" db="EMBL/GenBank/DDBJ databases">
        <title>The genome sequence of a newly discovered highly antifungal drug resistant Aspergillus species, Aspergillus tanneri NIH 1004.</title>
        <authorList>
            <person name="Mounaud S."/>
            <person name="Singh I."/>
            <person name="Joardar V."/>
            <person name="Pakala S."/>
            <person name="Pakala S."/>
            <person name="Venepally P."/>
            <person name="Chung J.K."/>
            <person name="Losada L."/>
            <person name="Nierman W.C."/>
        </authorList>
    </citation>
    <scope>NUCLEOTIDE SEQUENCE [LARGE SCALE GENOMIC DNA]</scope>
    <source>
        <strain evidence="6 9">NIH1004</strain>
    </source>
</reference>
<evidence type="ECO:0000256" key="1">
    <source>
        <dbReference type="ARBA" id="ARBA00011975"/>
    </source>
</evidence>
<organism evidence="7 8">
    <name type="scientific">Aspergillus tanneri</name>
    <dbReference type="NCBI Taxonomy" id="1220188"/>
    <lineage>
        <taxon>Eukaryota</taxon>
        <taxon>Fungi</taxon>
        <taxon>Dikarya</taxon>
        <taxon>Ascomycota</taxon>
        <taxon>Pezizomycotina</taxon>
        <taxon>Eurotiomycetes</taxon>
        <taxon>Eurotiomycetidae</taxon>
        <taxon>Eurotiales</taxon>
        <taxon>Aspergillaceae</taxon>
        <taxon>Aspergillus</taxon>
        <taxon>Aspergillus subgen. Circumdati</taxon>
    </lineage>
</organism>
<dbReference type="InterPro" id="IPR031303">
    <property type="entry name" value="C5_meth_CS"/>
</dbReference>
<dbReference type="GeneID" id="54332799"/>